<evidence type="ECO:0000256" key="1">
    <source>
        <dbReference type="SAM" id="MobiDB-lite"/>
    </source>
</evidence>
<name>A0A2W7N2A8_9RHOB</name>
<feature type="region of interest" description="Disordered" evidence="1">
    <location>
        <begin position="1"/>
        <end position="41"/>
    </location>
</feature>
<reference evidence="4 5" key="1">
    <citation type="submission" date="2018-06" db="EMBL/GenBank/DDBJ databases">
        <title>Genomic Encyclopedia of Archaeal and Bacterial Type Strains, Phase II (KMG-II): from individual species to whole genera.</title>
        <authorList>
            <person name="Goeker M."/>
        </authorList>
    </citation>
    <scope>NUCLEOTIDE SEQUENCE [LARGE SCALE GENOMIC DNA]</scope>
    <source>
        <strain evidence="4 5">DSM 22009</strain>
    </source>
</reference>
<feature type="domain" description="Plasmid replication protein C N-terminal" evidence="2">
    <location>
        <begin position="33"/>
        <end position="189"/>
    </location>
</feature>
<evidence type="ECO:0000313" key="4">
    <source>
        <dbReference type="EMBL" id="PZX14190.1"/>
    </source>
</evidence>
<dbReference type="InterPro" id="IPR005090">
    <property type="entry name" value="RepC_N"/>
</dbReference>
<protein>
    <submittedName>
        <fullName evidence="4">Replication protein C-like</fullName>
    </submittedName>
</protein>
<dbReference type="InterPro" id="IPR021760">
    <property type="entry name" value="RepC_C"/>
</dbReference>
<evidence type="ECO:0000313" key="5">
    <source>
        <dbReference type="Proteomes" id="UP000248916"/>
    </source>
</evidence>
<comment type="caution">
    <text evidence="4">The sequence shown here is derived from an EMBL/GenBank/DDBJ whole genome shotgun (WGS) entry which is preliminary data.</text>
</comment>
<keyword evidence="5" id="KW-1185">Reference proteome</keyword>
<evidence type="ECO:0000259" key="3">
    <source>
        <dbReference type="Pfam" id="PF11800"/>
    </source>
</evidence>
<dbReference type="Proteomes" id="UP000248916">
    <property type="component" value="Unassembled WGS sequence"/>
</dbReference>
<feature type="domain" description="Plasmid replication protein C C-terminal" evidence="3">
    <location>
        <begin position="287"/>
        <end position="391"/>
    </location>
</feature>
<accession>A0A2W7N2A8</accession>
<proteinExistence type="predicted"/>
<sequence length="397" mass="43985">MKTQSNEYLASRRCPPSPACQRGIGATATSRQRKDKPEDTDQIDVRPILYKAVRDAEYVEKISARLKSLLENLIRHVPHDAPSPISPASVEALVDKLGCKDRALRYKIATLVELGLVENRCLGNGRRHVQRNRRGVIVHIAGIDLSPLLEQADDLALKAAAKQDNYTLRAQLRYEISSKRAHLKRMLHTETLPDDLMRRWTDLPPDLAKLDLDELRTVGDKVDRLFDDITAYRQFGAGRPAISDPAYITDHIPSESCNRTIPAEKKGKPENRQPTGPATCGLENVSLQQVLQAAPQDWQVEMALHGQPSWQTFAGVASERARWLGIDPTAWSIAQAAIGAPGAAVIVMLGDAQSLERGGKVRSVGGWVRRMAERAENGTAHLNRTLFGLLNKETELC</sequence>
<organism evidence="4 5">
    <name type="scientific">Palleronia aestuarii</name>
    <dbReference type="NCBI Taxonomy" id="568105"/>
    <lineage>
        <taxon>Bacteria</taxon>
        <taxon>Pseudomonadati</taxon>
        <taxon>Pseudomonadota</taxon>
        <taxon>Alphaproteobacteria</taxon>
        <taxon>Rhodobacterales</taxon>
        <taxon>Roseobacteraceae</taxon>
        <taxon>Palleronia</taxon>
    </lineage>
</organism>
<gene>
    <name evidence="4" type="ORF">LX81_02989</name>
</gene>
<dbReference type="AlphaFoldDB" id="A0A2W7N2A8"/>
<dbReference type="EMBL" id="QKZL01000015">
    <property type="protein sequence ID" value="PZX14190.1"/>
    <property type="molecule type" value="Genomic_DNA"/>
</dbReference>
<dbReference type="Pfam" id="PF03428">
    <property type="entry name" value="RP-C"/>
    <property type="match status" value="1"/>
</dbReference>
<evidence type="ECO:0000259" key="2">
    <source>
        <dbReference type="Pfam" id="PF03428"/>
    </source>
</evidence>
<dbReference type="RefSeq" id="WP_170133963.1">
    <property type="nucleotide sequence ID" value="NZ_QKZL01000015.1"/>
</dbReference>
<dbReference type="Pfam" id="PF11800">
    <property type="entry name" value="RP-C_C"/>
    <property type="match status" value="1"/>
</dbReference>